<dbReference type="EMBL" id="CP006868">
    <property type="protein sequence ID" value="UXD22127.1"/>
    <property type="molecule type" value="Genomic_DNA"/>
</dbReference>
<protein>
    <submittedName>
        <fullName evidence="1">Uncharacterized protein</fullName>
    </submittedName>
</protein>
<evidence type="ECO:0000313" key="1">
    <source>
        <dbReference type="EMBL" id="UXD22127.1"/>
    </source>
</evidence>
<reference evidence="1" key="1">
    <citation type="submission" date="2013-11" db="EMBL/GenBank/DDBJ databases">
        <title>Comparative genomics of Ignicoccus.</title>
        <authorList>
            <person name="Podar M."/>
        </authorList>
    </citation>
    <scope>NUCLEOTIDE SEQUENCE</scope>
    <source>
        <strain evidence="1">DSM 13166</strain>
    </source>
</reference>
<gene>
    <name evidence="1" type="ORF">IPA_01970</name>
</gene>
<keyword evidence="2" id="KW-1185">Reference proteome</keyword>
<name>A0A977PKK9_9CREN</name>
<sequence>MSIPILLDANCITYLLLGYKPKHKDWVILNTIIDEYSKSMAGYICQYLITERNPKEYDPLTSRVVEFLYDSVKMESKKRGMIIVRNNICIFRKIKALVRLSIEKIIGYERILLDPFGEDYVPHIDCKPKKGNPLSTIDKKILELATRCTYIAVTEDRGILECCNTLNIKNKCIYVRKFFTSRRMD</sequence>
<accession>A0A977PKK9</accession>
<organism evidence="1 2">
    <name type="scientific">Ignicoccus pacificus DSM 13166</name>
    <dbReference type="NCBI Taxonomy" id="940294"/>
    <lineage>
        <taxon>Archaea</taxon>
        <taxon>Thermoproteota</taxon>
        <taxon>Thermoprotei</taxon>
        <taxon>Desulfurococcales</taxon>
        <taxon>Desulfurococcaceae</taxon>
        <taxon>Ignicoccus</taxon>
    </lineage>
</organism>
<evidence type="ECO:0000313" key="2">
    <source>
        <dbReference type="Proteomes" id="UP001063698"/>
    </source>
</evidence>
<dbReference type="Proteomes" id="UP001063698">
    <property type="component" value="Chromosome"/>
</dbReference>
<proteinExistence type="predicted"/>
<dbReference type="KEGG" id="ipc:IPA_01970"/>
<dbReference type="AlphaFoldDB" id="A0A977PKK9"/>